<dbReference type="GO" id="GO:0045087">
    <property type="term" value="P:innate immune response"/>
    <property type="evidence" value="ECO:0007669"/>
    <property type="project" value="UniProtKB-KW"/>
</dbReference>
<feature type="domain" description="Death" evidence="7">
    <location>
        <begin position="55"/>
        <end position="120"/>
    </location>
</feature>
<feature type="compositionally biased region" description="Low complexity" evidence="6">
    <location>
        <begin position="365"/>
        <end position="379"/>
    </location>
</feature>
<feature type="domain" description="TIR" evidence="8">
    <location>
        <begin position="174"/>
        <end position="308"/>
    </location>
</feature>
<dbReference type="GO" id="GO:0035325">
    <property type="term" value="F:Toll-like receptor binding"/>
    <property type="evidence" value="ECO:0007669"/>
    <property type="project" value="TreeGrafter"/>
</dbReference>
<dbReference type="PROSITE" id="PS50017">
    <property type="entry name" value="DEATH_DOMAIN"/>
    <property type="match status" value="1"/>
</dbReference>
<evidence type="ECO:0000256" key="5">
    <source>
        <dbReference type="ARBA" id="ARBA00023198"/>
    </source>
</evidence>
<dbReference type="Gene3D" id="1.10.533.10">
    <property type="entry name" value="Death Domain, Fas"/>
    <property type="match status" value="1"/>
</dbReference>
<evidence type="ECO:0000256" key="6">
    <source>
        <dbReference type="SAM" id="MobiDB-lite"/>
    </source>
</evidence>
<protein>
    <submittedName>
        <fullName evidence="9">Myeloid differentiation factor 88</fullName>
    </submittedName>
</protein>
<keyword evidence="2" id="KW-0963">Cytoplasm</keyword>
<dbReference type="GO" id="GO:0070976">
    <property type="term" value="F:TIR domain binding"/>
    <property type="evidence" value="ECO:0007669"/>
    <property type="project" value="InterPro"/>
</dbReference>
<dbReference type="InterPro" id="IPR000157">
    <property type="entry name" value="TIR_dom"/>
</dbReference>
<dbReference type="FunFam" id="1.10.533.10:FF:000029">
    <property type="entry name" value="Myeloid differentiation primary response protein MyD88"/>
    <property type="match status" value="1"/>
</dbReference>
<dbReference type="CDD" id="cd08312">
    <property type="entry name" value="Death_MyD88"/>
    <property type="match status" value="1"/>
</dbReference>
<dbReference type="GO" id="GO:0002755">
    <property type="term" value="P:MyD88-dependent toll-like receptor signaling pathway"/>
    <property type="evidence" value="ECO:0007669"/>
    <property type="project" value="InterPro"/>
</dbReference>
<dbReference type="Pfam" id="PF13676">
    <property type="entry name" value="TIR_2"/>
    <property type="match status" value="1"/>
</dbReference>
<dbReference type="Pfam" id="PF00531">
    <property type="entry name" value="Death"/>
    <property type="match status" value="1"/>
</dbReference>
<feature type="compositionally biased region" description="Basic and acidic residues" evidence="6">
    <location>
        <begin position="403"/>
        <end position="413"/>
    </location>
</feature>
<dbReference type="GO" id="GO:0050830">
    <property type="term" value="P:defense response to Gram-positive bacterium"/>
    <property type="evidence" value="ECO:0007669"/>
    <property type="project" value="TreeGrafter"/>
</dbReference>
<evidence type="ECO:0000256" key="2">
    <source>
        <dbReference type="ARBA" id="ARBA00022490"/>
    </source>
</evidence>
<accession>A0A3G1HV23</accession>
<reference evidence="9" key="1">
    <citation type="submission" date="2016-11" db="EMBL/GenBank/DDBJ databases">
        <title>Transcriptome analysis of Scapharca subcrenata under Vibrio anguillarum infection.</title>
        <authorList>
            <person name="Bu W."/>
            <person name="Pan B."/>
        </authorList>
    </citation>
    <scope>NUCLEOTIDE SEQUENCE</scope>
</reference>
<dbReference type="PANTHER" id="PTHR15079:SF3">
    <property type="entry name" value="MYELOID DIFFERENTIATION PRIMARY RESPONSE PROTEIN MYD88"/>
    <property type="match status" value="1"/>
</dbReference>
<dbReference type="Gene3D" id="3.40.50.10140">
    <property type="entry name" value="Toll/interleukin-1 receptor homology (TIR) domain"/>
    <property type="match status" value="1"/>
</dbReference>
<dbReference type="GO" id="GO:0034142">
    <property type="term" value="P:toll-like receptor 4 signaling pathway"/>
    <property type="evidence" value="ECO:0007669"/>
    <property type="project" value="TreeGrafter"/>
</dbReference>
<dbReference type="InterPro" id="IPR000488">
    <property type="entry name" value="Death_dom"/>
</dbReference>
<dbReference type="InterPro" id="IPR017281">
    <property type="entry name" value="Myelin_different_resp_MyD88"/>
</dbReference>
<evidence type="ECO:0000259" key="8">
    <source>
        <dbReference type="PROSITE" id="PS50104"/>
    </source>
</evidence>
<evidence type="ECO:0000256" key="1">
    <source>
        <dbReference type="ARBA" id="ARBA00004496"/>
    </source>
</evidence>
<dbReference type="InterPro" id="IPR034249">
    <property type="entry name" value="MyD88_Death"/>
</dbReference>
<evidence type="ECO:0000256" key="4">
    <source>
        <dbReference type="ARBA" id="ARBA00022859"/>
    </source>
</evidence>
<organism evidence="9">
    <name type="scientific">Anadara kagoshimensis</name>
    <dbReference type="NCBI Taxonomy" id="1390362"/>
    <lineage>
        <taxon>Eukaryota</taxon>
        <taxon>Metazoa</taxon>
        <taxon>Spiralia</taxon>
        <taxon>Lophotrochozoa</taxon>
        <taxon>Mollusca</taxon>
        <taxon>Bivalvia</taxon>
        <taxon>Autobranchia</taxon>
        <taxon>Pteriomorphia</taxon>
        <taxon>Arcoida</taxon>
        <taxon>Arcoidea</taxon>
        <taxon>Arcidae</taxon>
        <taxon>Anadara</taxon>
    </lineage>
</organism>
<comment type="subcellular location">
    <subcellularLocation>
        <location evidence="1">Cytoplasm</location>
    </subcellularLocation>
</comment>
<dbReference type="AlphaFoldDB" id="A0A3G1HV23"/>
<feature type="region of interest" description="Disordered" evidence="6">
    <location>
        <begin position="358"/>
        <end position="414"/>
    </location>
</feature>
<evidence type="ECO:0000256" key="3">
    <source>
        <dbReference type="ARBA" id="ARBA00022588"/>
    </source>
</evidence>
<feature type="region of interest" description="Disordered" evidence="6">
    <location>
        <begin position="312"/>
        <end position="336"/>
    </location>
</feature>
<dbReference type="InterPro" id="IPR035897">
    <property type="entry name" value="Toll_tir_struct_dom_sf"/>
</dbReference>
<dbReference type="InterPro" id="IPR011029">
    <property type="entry name" value="DEATH-like_dom_sf"/>
</dbReference>
<dbReference type="PROSITE" id="PS50104">
    <property type="entry name" value="TIR"/>
    <property type="match status" value="1"/>
</dbReference>
<name>A0A3G1HV23_9BIVA</name>
<proteinExistence type="evidence at transcript level"/>
<dbReference type="SUPFAM" id="SSF52200">
    <property type="entry name" value="Toll/Interleukin receptor TIR domain"/>
    <property type="match status" value="1"/>
</dbReference>
<evidence type="ECO:0000259" key="7">
    <source>
        <dbReference type="PROSITE" id="PS50017"/>
    </source>
</evidence>
<dbReference type="GO" id="GO:0005737">
    <property type="term" value="C:cytoplasm"/>
    <property type="evidence" value="ECO:0007669"/>
    <property type="project" value="UniProtKB-SubCell"/>
</dbReference>
<keyword evidence="4" id="KW-0391">Immunity</keyword>
<dbReference type="GO" id="GO:0043123">
    <property type="term" value="P:positive regulation of canonical NF-kappaB signal transduction"/>
    <property type="evidence" value="ECO:0007669"/>
    <property type="project" value="InterPro"/>
</dbReference>
<feature type="compositionally biased region" description="Low complexity" evidence="6">
    <location>
        <begin position="320"/>
        <end position="336"/>
    </location>
</feature>
<keyword evidence="5" id="KW-0395">Inflammatory response</keyword>
<dbReference type="SUPFAM" id="SSF47986">
    <property type="entry name" value="DEATH domain"/>
    <property type="match status" value="1"/>
</dbReference>
<dbReference type="GO" id="GO:0008063">
    <property type="term" value="P:Toll signaling pathway"/>
    <property type="evidence" value="ECO:0007669"/>
    <property type="project" value="TreeGrafter"/>
</dbReference>
<keyword evidence="3" id="KW-0399">Innate immunity</keyword>
<sequence length="441" mass="50293">MESMEIVNEKGEIMSLSDQYKEIPLDGLNISSRRKLAKYLNIPAEFHEDSGHIGDYSGLAELIGFDYLDIKNFERQKSPTEEVLDAWSQRADFKPTIGNLWKYLIELGRLDVLEDCEQSIRRDIEGFLQRRAKFQDEYKPVQEDTVSQSTETAPDHHVNETLILSKDDVEGHLQFYDAFVCYNPEGGDVKFVKEMIKMLENKYKLKLFVPYRDDLPGGARYVMDAKLIESRCRRMVIIMSQNYMKSSACDFQVKFAHALSPGARSKKLIPVLIESSVKIPQILRHVTLCDFTKQDLMEWFWDRLAKAIQAPLEPEKSQDSLDSPNSSASSSMDIENSSSVSESINIEFPVMDHQEVRSELESLDGSSMEYSSSQGSSTGFDPDSGFCSSSSSLNIGSTTDMLYQRDKKEDVRQKKSIMSGVQHFFFPKKKKHKSQHTSSHA</sequence>
<dbReference type="PANTHER" id="PTHR15079">
    <property type="entry name" value="MYD88"/>
    <property type="match status" value="1"/>
</dbReference>
<evidence type="ECO:0000313" key="9">
    <source>
        <dbReference type="EMBL" id="ARH56435.1"/>
    </source>
</evidence>
<dbReference type="EMBL" id="KY123118">
    <property type="protein sequence ID" value="ARH56435.1"/>
    <property type="molecule type" value="mRNA"/>
</dbReference>
<dbReference type="GO" id="GO:0005886">
    <property type="term" value="C:plasma membrane"/>
    <property type="evidence" value="ECO:0007669"/>
    <property type="project" value="TreeGrafter"/>
</dbReference>
<dbReference type="SMART" id="SM00255">
    <property type="entry name" value="TIR"/>
    <property type="match status" value="1"/>
</dbReference>